<comment type="caution">
    <text evidence="9">The sequence shown here is derived from an EMBL/GenBank/DDBJ whole genome shotgun (WGS) entry which is preliminary data.</text>
</comment>
<keyword evidence="5 7" id="KW-1133">Transmembrane helix</keyword>
<keyword evidence="6 7" id="KW-0472">Membrane</keyword>
<dbReference type="GO" id="GO:0005886">
    <property type="term" value="C:plasma membrane"/>
    <property type="evidence" value="ECO:0007669"/>
    <property type="project" value="UniProtKB-SubCell"/>
</dbReference>
<accession>A0A7W2M6W3</accession>
<dbReference type="GO" id="GO:0016413">
    <property type="term" value="F:O-acetyltransferase activity"/>
    <property type="evidence" value="ECO:0007669"/>
    <property type="project" value="TreeGrafter"/>
</dbReference>
<keyword evidence="3" id="KW-1003">Cell membrane</keyword>
<name>A0A7W2M6W3_9FLAO</name>
<keyword evidence="9" id="KW-0012">Acyltransferase</keyword>
<evidence type="ECO:0000256" key="1">
    <source>
        <dbReference type="ARBA" id="ARBA00004651"/>
    </source>
</evidence>
<keyword evidence="9" id="KW-0808">Transferase</keyword>
<dbReference type="GO" id="GO:0009246">
    <property type="term" value="P:enterobacterial common antigen biosynthetic process"/>
    <property type="evidence" value="ECO:0007669"/>
    <property type="project" value="TreeGrafter"/>
</dbReference>
<proteinExistence type="inferred from homology"/>
<gene>
    <name evidence="9" type="ORF">H3Z82_13700</name>
</gene>
<evidence type="ECO:0000313" key="10">
    <source>
        <dbReference type="Proteomes" id="UP000541857"/>
    </source>
</evidence>
<evidence type="ECO:0000256" key="4">
    <source>
        <dbReference type="ARBA" id="ARBA00022692"/>
    </source>
</evidence>
<comment type="similarity">
    <text evidence="2">Belongs to the acyltransferase 3 family.</text>
</comment>
<feature type="transmembrane region" description="Helical" evidence="7">
    <location>
        <begin position="177"/>
        <end position="193"/>
    </location>
</feature>
<dbReference type="PANTHER" id="PTHR40074:SF2">
    <property type="entry name" value="O-ACETYLTRANSFERASE WECH"/>
    <property type="match status" value="1"/>
</dbReference>
<dbReference type="AlphaFoldDB" id="A0A7W2M6W3"/>
<feature type="transmembrane region" description="Helical" evidence="7">
    <location>
        <begin position="205"/>
        <end position="221"/>
    </location>
</feature>
<evidence type="ECO:0000256" key="2">
    <source>
        <dbReference type="ARBA" id="ARBA00007400"/>
    </source>
</evidence>
<evidence type="ECO:0000313" key="9">
    <source>
        <dbReference type="EMBL" id="MBA6153785.1"/>
    </source>
</evidence>
<organism evidence="9 10">
    <name type="scientific">Gelidibacter maritimus</name>
    <dbReference type="NCBI Taxonomy" id="2761487"/>
    <lineage>
        <taxon>Bacteria</taxon>
        <taxon>Pseudomonadati</taxon>
        <taxon>Bacteroidota</taxon>
        <taxon>Flavobacteriia</taxon>
        <taxon>Flavobacteriales</taxon>
        <taxon>Flavobacteriaceae</taxon>
        <taxon>Gelidibacter</taxon>
    </lineage>
</organism>
<evidence type="ECO:0000259" key="8">
    <source>
        <dbReference type="Pfam" id="PF01757"/>
    </source>
</evidence>
<keyword evidence="10" id="KW-1185">Reference proteome</keyword>
<dbReference type="EMBL" id="JACGLT010000011">
    <property type="protein sequence ID" value="MBA6153785.1"/>
    <property type="molecule type" value="Genomic_DNA"/>
</dbReference>
<dbReference type="Proteomes" id="UP000541857">
    <property type="component" value="Unassembled WGS sequence"/>
</dbReference>
<evidence type="ECO:0000256" key="6">
    <source>
        <dbReference type="ARBA" id="ARBA00023136"/>
    </source>
</evidence>
<keyword evidence="4 7" id="KW-0812">Transmembrane</keyword>
<protein>
    <submittedName>
        <fullName evidence="9">Acyltransferase</fullName>
    </submittedName>
</protein>
<dbReference type="Pfam" id="PF01757">
    <property type="entry name" value="Acyl_transf_3"/>
    <property type="match status" value="1"/>
</dbReference>
<feature type="transmembrane region" description="Helical" evidence="7">
    <location>
        <begin position="22"/>
        <end position="46"/>
    </location>
</feature>
<reference evidence="9 10" key="1">
    <citation type="submission" date="2020-07" db="EMBL/GenBank/DDBJ databases">
        <title>Bacterium isolated from marine sediment.</title>
        <authorList>
            <person name="Shang D."/>
        </authorList>
    </citation>
    <scope>NUCLEOTIDE SEQUENCE [LARGE SCALE GENOMIC DNA]</scope>
    <source>
        <strain evidence="9 10">F6074</strain>
    </source>
</reference>
<dbReference type="InterPro" id="IPR002656">
    <property type="entry name" value="Acyl_transf_3_dom"/>
</dbReference>
<feature type="transmembrane region" description="Helical" evidence="7">
    <location>
        <begin position="304"/>
        <end position="326"/>
    </location>
</feature>
<evidence type="ECO:0000256" key="7">
    <source>
        <dbReference type="SAM" id="Phobius"/>
    </source>
</evidence>
<evidence type="ECO:0000256" key="3">
    <source>
        <dbReference type="ARBA" id="ARBA00022475"/>
    </source>
</evidence>
<dbReference type="PANTHER" id="PTHR40074">
    <property type="entry name" value="O-ACETYLTRANSFERASE WECH"/>
    <property type="match status" value="1"/>
</dbReference>
<feature type="transmembrane region" description="Helical" evidence="7">
    <location>
        <begin position="119"/>
        <end position="140"/>
    </location>
</feature>
<feature type="transmembrane region" description="Helical" evidence="7">
    <location>
        <begin position="67"/>
        <end position="86"/>
    </location>
</feature>
<sequence length="360" mass="42541">MIVAIHAYSAADLVLDSYTSRFLFNLVSGATLNFIFISGFLFYLVFYEKFEFFKFVKGRIDRYLKPYLFLSILPIAISLLTMPMYWDNSIIIDFNKDTIGTWHFISTLKYLVSGAHITAYWYIPFIMLMVLLSPLFVAFVKLNITKQLIIFGIFLTVSMLIHRPFERVELFQAVHSVFYFTSIYLMGIICAIHRTKIYEVLHKKELYLLSIVLLIVIWQTNQGHLGLYKTEFFVYNGIDLVVIKMVFFCLFFMIWLHRFEHVKSYVISTIAAASFTIYFLHVYFLKGINIVKDYFNLSFENYPFIAYILLVMTIIFLSTITARLLYRLIPNYTRILIGYNKRAAKNPKSKWTRKLIFSRK</sequence>
<evidence type="ECO:0000256" key="5">
    <source>
        <dbReference type="ARBA" id="ARBA00022989"/>
    </source>
</evidence>
<comment type="subcellular location">
    <subcellularLocation>
        <location evidence="1">Cell membrane</location>
        <topology evidence="1">Multi-pass membrane protein</topology>
    </subcellularLocation>
</comment>
<feature type="transmembrane region" description="Helical" evidence="7">
    <location>
        <begin position="147"/>
        <end position="165"/>
    </location>
</feature>
<feature type="transmembrane region" description="Helical" evidence="7">
    <location>
        <begin position="233"/>
        <end position="256"/>
    </location>
</feature>
<feature type="domain" description="Acyltransferase 3" evidence="8">
    <location>
        <begin position="1"/>
        <end position="320"/>
    </location>
</feature>
<feature type="transmembrane region" description="Helical" evidence="7">
    <location>
        <begin position="265"/>
        <end position="284"/>
    </location>
</feature>